<reference evidence="2" key="1">
    <citation type="journal article" date="2022" name="Cell">
        <title>Repeat-based holocentromeres influence genome architecture and karyotype evolution.</title>
        <authorList>
            <person name="Hofstatter P.G."/>
            <person name="Thangavel G."/>
            <person name="Lux T."/>
            <person name="Neumann P."/>
            <person name="Vondrak T."/>
            <person name="Novak P."/>
            <person name="Zhang M."/>
            <person name="Costa L."/>
            <person name="Castellani M."/>
            <person name="Scott A."/>
            <person name="Toegelov H."/>
            <person name="Fuchs J."/>
            <person name="Mata-Sucre Y."/>
            <person name="Dias Y."/>
            <person name="Vanzela A.L.L."/>
            <person name="Huettel B."/>
            <person name="Almeida C.C.S."/>
            <person name="Simkova H."/>
            <person name="Souza G."/>
            <person name="Pedrosa-Harand A."/>
            <person name="Macas J."/>
            <person name="Mayer K.F.X."/>
            <person name="Houben A."/>
            <person name="Marques A."/>
        </authorList>
    </citation>
    <scope>NUCLEOTIDE SEQUENCE</scope>
    <source>
        <strain evidence="2">RhyBre1mFocal</strain>
    </source>
</reference>
<comment type="caution">
    <text evidence="2">The sequence shown here is derived from an EMBL/GenBank/DDBJ whole genome shotgun (WGS) entry which is preliminary data.</text>
</comment>
<feature type="region of interest" description="Disordered" evidence="1">
    <location>
        <begin position="157"/>
        <end position="182"/>
    </location>
</feature>
<organism evidence="2 3">
    <name type="scientific">Rhynchospora breviuscula</name>
    <dbReference type="NCBI Taxonomy" id="2022672"/>
    <lineage>
        <taxon>Eukaryota</taxon>
        <taxon>Viridiplantae</taxon>
        <taxon>Streptophyta</taxon>
        <taxon>Embryophyta</taxon>
        <taxon>Tracheophyta</taxon>
        <taxon>Spermatophyta</taxon>
        <taxon>Magnoliopsida</taxon>
        <taxon>Liliopsida</taxon>
        <taxon>Poales</taxon>
        <taxon>Cyperaceae</taxon>
        <taxon>Cyperoideae</taxon>
        <taxon>Rhynchosporeae</taxon>
        <taxon>Rhynchospora</taxon>
    </lineage>
</organism>
<protein>
    <recommendedName>
        <fullName evidence="4">Aminotransferase-like plant mobile domain-containing protein</fullName>
    </recommendedName>
</protein>
<dbReference type="EMBL" id="JAMQYH010000004">
    <property type="protein sequence ID" value="KAJ1689245.1"/>
    <property type="molecule type" value="Genomic_DNA"/>
</dbReference>
<dbReference type="OrthoDB" id="659384at2759"/>
<evidence type="ECO:0000313" key="3">
    <source>
        <dbReference type="Proteomes" id="UP001151287"/>
    </source>
</evidence>
<dbReference type="Proteomes" id="UP001151287">
    <property type="component" value="Unassembled WGS sequence"/>
</dbReference>
<keyword evidence="3" id="KW-1185">Reference proteome</keyword>
<proteinExistence type="predicted"/>
<evidence type="ECO:0000256" key="1">
    <source>
        <dbReference type="SAM" id="MobiDB-lite"/>
    </source>
</evidence>
<accession>A0A9Q0C8I3</accession>
<gene>
    <name evidence="2" type="ORF">LUZ63_013400</name>
</gene>
<evidence type="ECO:0008006" key="4">
    <source>
        <dbReference type="Google" id="ProtNLM"/>
    </source>
</evidence>
<sequence>MRQFGLFQTVPPPPPVDWSTMEKLHAYNHITYRRRDWGDLFNEAVNKWANLHECQVQETRPWTEENMSDYLLWYRAQGGADICLPALAYEGTPSDTQYLHQTPAHRAHLQQTMKDVFDAMAMVLKKGWRRAGKMMLRSCSTRFDIANEPHRLRHLLESKDLPPNIEDIEETESSNSPPRGDPALFSMVHFIS</sequence>
<evidence type="ECO:0000313" key="2">
    <source>
        <dbReference type="EMBL" id="KAJ1689245.1"/>
    </source>
</evidence>
<dbReference type="AlphaFoldDB" id="A0A9Q0C8I3"/>
<name>A0A9Q0C8I3_9POAL</name>